<keyword evidence="2 6" id="KW-0812">Transmembrane</keyword>
<keyword evidence="4 6" id="KW-0472">Membrane</keyword>
<keyword evidence="7" id="KW-0732">Signal</keyword>
<accession>A0ABY8PMG4</accession>
<feature type="transmembrane region" description="Helical" evidence="6">
    <location>
        <begin position="219"/>
        <end position="242"/>
    </location>
</feature>
<sequence length="426" mass="44076">MANIQKRTSPLWWVLGALLLALALLGVVGDASAATETNNSLDAITKLYKSNAGKWEGVLRGYAMKLFWLLAFIEFSWAAMMMALKGADFGEWVANVVNQILFIGFFYTLLIHSSEWSSAIVNSFQAAGSAASGSAGGTSGISPSNVFDVGLQLANKVMDTSSFWAPADSLGLMLSALIIIICFALIAAFLILALVESYVVISSGVLLMGFGGSRWTKDYAVKVIVYAMSVGAKLFILQLLIGLGETMIQGWVQGFETKNTDIFIMVGSAIVMLALTKIIPEMVQGLINGTSFASGGALTGAAAAVGGAAVGVAAGIAGAGMAAGAAGKLASAQVASQTAAGAGPTSQMGRFASLTGNTLKNLGSSAAQDVGKRLSGRPAHGTIGGRMSESMNHQRREHETEQNKPSAPKEAPTPTPPGSDNTIRPE</sequence>
<reference evidence="8 9" key="1">
    <citation type="journal article" date="2012" name="Appl. Soil Ecol.">
        <title>Isolation and characterization of new plant growth-promoting bacterial endophytes.</title>
        <authorList>
            <person name="Rashid S."/>
            <person name="Charles T.C."/>
            <person name="Glick B.R."/>
        </authorList>
    </citation>
    <scope>NUCLEOTIDE SEQUENCE [LARGE SCALE GENOMIC DNA]</scope>
    <source>
        <strain evidence="8 9">YsS1</strain>
        <plasmid evidence="8 9">unnamed</plasmid>
    </source>
</reference>
<feature type="transmembrane region" description="Helical" evidence="6">
    <location>
        <begin position="92"/>
        <end position="111"/>
    </location>
</feature>
<feature type="transmembrane region" description="Helical" evidence="6">
    <location>
        <begin position="57"/>
        <end position="80"/>
    </location>
</feature>
<dbReference type="Proteomes" id="UP001227386">
    <property type="component" value="Plasmid unnamed"/>
</dbReference>
<evidence type="ECO:0000256" key="2">
    <source>
        <dbReference type="ARBA" id="ARBA00022692"/>
    </source>
</evidence>
<gene>
    <name evidence="8" type="primary">trbL</name>
    <name evidence="8" type="ORF">QCD61_28155</name>
</gene>
<protein>
    <submittedName>
        <fullName evidence="8">P-type conjugative transfer protein TrbL</fullName>
    </submittedName>
</protein>
<dbReference type="InterPro" id="IPR007688">
    <property type="entry name" value="Conjugal_tfr_TrbL/VirB6"/>
</dbReference>
<keyword evidence="9" id="KW-1185">Reference proteome</keyword>
<name>A0ABY8PMG4_9PSED</name>
<organism evidence="8 9">
    <name type="scientific">Pseudomonas viciae</name>
    <dbReference type="NCBI Taxonomy" id="2505979"/>
    <lineage>
        <taxon>Bacteria</taxon>
        <taxon>Pseudomonadati</taxon>
        <taxon>Pseudomonadota</taxon>
        <taxon>Gammaproteobacteria</taxon>
        <taxon>Pseudomonadales</taxon>
        <taxon>Pseudomonadaceae</taxon>
        <taxon>Pseudomonas</taxon>
    </lineage>
</organism>
<evidence type="ECO:0000256" key="3">
    <source>
        <dbReference type="ARBA" id="ARBA00022989"/>
    </source>
</evidence>
<keyword evidence="3 6" id="KW-1133">Transmembrane helix</keyword>
<proteinExistence type="predicted"/>
<dbReference type="EMBL" id="CP123772">
    <property type="protein sequence ID" value="WGO96438.1"/>
    <property type="molecule type" value="Genomic_DNA"/>
</dbReference>
<keyword evidence="8" id="KW-0614">Plasmid</keyword>
<evidence type="ECO:0000256" key="5">
    <source>
        <dbReference type="SAM" id="MobiDB-lite"/>
    </source>
</evidence>
<evidence type="ECO:0000256" key="4">
    <source>
        <dbReference type="ARBA" id="ARBA00023136"/>
    </source>
</evidence>
<evidence type="ECO:0000313" key="9">
    <source>
        <dbReference type="Proteomes" id="UP001227386"/>
    </source>
</evidence>
<feature type="region of interest" description="Disordered" evidence="5">
    <location>
        <begin position="366"/>
        <end position="426"/>
    </location>
</feature>
<feature type="transmembrane region" description="Helical" evidence="6">
    <location>
        <begin position="174"/>
        <end position="207"/>
    </location>
</feature>
<evidence type="ECO:0000313" key="8">
    <source>
        <dbReference type="EMBL" id="WGO96438.1"/>
    </source>
</evidence>
<geneLocation type="plasmid" evidence="8 9">
    <name>unnamed</name>
</geneLocation>
<feature type="transmembrane region" description="Helical" evidence="6">
    <location>
        <begin position="262"/>
        <end position="279"/>
    </location>
</feature>
<comment type="subcellular location">
    <subcellularLocation>
        <location evidence="1">Membrane</location>
        <topology evidence="1">Multi-pass membrane protein</topology>
    </subcellularLocation>
</comment>
<feature type="signal peptide" evidence="7">
    <location>
        <begin position="1"/>
        <end position="33"/>
    </location>
</feature>
<feature type="chain" id="PRO_5047234755" evidence="7">
    <location>
        <begin position="34"/>
        <end position="426"/>
    </location>
</feature>
<feature type="compositionally biased region" description="Basic and acidic residues" evidence="5">
    <location>
        <begin position="392"/>
        <end position="402"/>
    </location>
</feature>
<evidence type="ECO:0000256" key="6">
    <source>
        <dbReference type="SAM" id="Phobius"/>
    </source>
</evidence>
<dbReference type="Pfam" id="PF04610">
    <property type="entry name" value="TrbL"/>
    <property type="match status" value="1"/>
</dbReference>
<dbReference type="InterPro" id="IPR014150">
    <property type="entry name" value="Conjugal_tfr_TrbL"/>
</dbReference>
<evidence type="ECO:0000256" key="1">
    <source>
        <dbReference type="ARBA" id="ARBA00004141"/>
    </source>
</evidence>
<evidence type="ECO:0000256" key="7">
    <source>
        <dbReference type="SAM" id="SignalP"/>
    </source>
</evidence>
<dbReference type="NCBIfam" id="TIGR02783">
    <property type="entry name" value="TrbL_P"/>
    <property type="match status" value="1"/>
</dbReference>
<dbReference type="RefSeq" id="WP_280945020.1">
    <property type="nucleotide sequence ID" value="NZ_CP123772.1"/>
</dbReference>